<feature type="chain" id="PRO_5016736678" evidence="2">
    <location>
        <begin position="21"/>
        <end position="222"/>
    </location>
</feature>
<dbReference type="Gene3D" id="2.40.50.870">
    <property type="entry name" value="Protein of unknown function (DUF3299)"/>
    <property type="match status" value="1"/>
</dbReference>
<accession>A0A368KS50</accession>
<feature type="compositionally biased region" description="Low complexity" evidence="1">
    <location>
        <begin position="26"/>
        <end position="59"/>
    </location>
</feature>
<feature type="region of interest" description="Disordered" evidence="1">
    <location>
        <begin position="26"/>
        <end position="104"/>
    </location>
</feature>
<dbReference type="Pfam" id="PF11736">
    <property type="entry name" value="DUF3299"/>
    <property type="match status" value="1"/>
</dbReference>
<evidence type="ECO:0000256" key="2">
    <source>
        <dbReference type="SAM" id="SignalP"/>
    </source>
</evidence>
<dbReference type="EMBL" id="QPEX01000019">
    <property type="protein sequence ID" value="RCS50582.1"/>
    <property type="molecule type" value="Genomic_DNA"/>
</dbReference>
<evidence type="ECO:0000313" key="3">
    <source>
        <dbReference type="EMBL" id="RCS50582.1"/>
    </source>
</evidence>
<organism evidence="3 4">
    <name type="scientific">Bremerella cremea</name>
    <dbReference type="NCBI Taxonomy" id="1031537"/>
    <lineage>
        <taxon>Bacteria</taxon>
        <taxon>Pseudomonadati</taxon>
        <taxon>Planctomycetota</taxon>
        <taxon>Planctomycetia</taxon>
        <taxon>Pirellulales</taxon>
        <taxon>Pirellulaceae</taxon>
        <taxon>Bremerella</taxon>
    </lineage>
</organism>
<dbReference type="Proteomes" id="UP000253562">
    <property type="component" value="Unassembled WGS sequence"/>
</dbReference>
<comment type="caution">
    <text evidence="3">The sequence shown here is derived from an EMBL/GenBank/DDBJ whole genome shotgun (WGS) entry which is preliminary data.</text>
</comment>
<gene>
    <name evidence="3" type="ORF">DTL42_10775</name>
</gene>
<evidence type="ECO:0000313" key="4">
    <source>
        <dbReference type="Proteomes" id="UP000253562"/>
    </source>
</evidence>
<dbReference type="AlphaFoldDB" id="A0A368KS50"/>
<keyword evidence="2" id="KW-0732">Signal</keyword>
<sequence length="222" mass="24065">MFLPTKSFSLPSLWVPLVLAFAGCTQPDPSQPTSTTDSNVEADTSAPAASDSQASQPLANNSAAAQQPDGNVSASEKTQVTTDSPQPTAPKSTTPKPQPGKTIDMTFDDIKFDIAPDADFERSMLPQAIEDLKKQKIRIGGFILPGYQSRDIKQFVLVRDNMECCFGPGAALYDCILVEMSGRGVDFTVRPVTVEGEFTIQEYKDGDDKVRAIYHLQGTNVR</sequence>
<feature type="signal peptide" evidence="2">
    <location>
        <begin position="1"/>
        <end position="20"/>
    </location>
</feature>
<evidence type="ECO:0000256" key="1">
    <source>
        <dbReference type="SAM" id="MobiDB-lite"/>
    </source>
</evidence>
<feature type="compositionally biased region" description="Polar residues" evidence="1">
    <location>
        <begin position="60"/>
        <end position="95"/>
    </location>
</feature>
<protein>
    <submittedName>
        <fullName evidence="3">DUF3299 domain-containing protein</fullName>
    </submittedName>
</protein>
<proteinExistence type="predicted"/>
<reference evidence="3 4" key="1">
    <citation type="submission" date="2018-07" db="EMBL/GenBank/DDBJ databases">
        <title>Comparative genomes isolates from brazilian mangrove.</title>
        <authorList>
            <person name="De Araujo J.E."/>
            <person name="Taketani R.G."/>
            <person name="Silva M.C.P."/>
            <person name="Lourenco M.V."/>
            <person name="Oliveira V.M."/>
            <person name="Andreote F.D."/>
        </authorList>
    </citation>
    <scope>NUCLEOTIDE SEQUENCE [LARGE SCALE GENOMIC DNA]</scope>
    <source>
        <strain evidence="3 4">HEX PRIS-MGV</strain>
    </source>
</reference>
<name>A0A368KS50_9BACT</name>
<dbReference type="InterPro" id="IPR021727">
    <property type="entry name" value="DUF3299"/>
</dbReference>
<dbReference type="PROSITE" id="PS51257">
    <property type="entry name" value="PROKAR_LIPOPROTEIN"/>
    <property type="match status" value="1"/>
</dbReference>